<dbReference type="OrthoDB" id="8062432at2759"/>
<name>A0A6P4ICD9_DROKI</name>
<feature type="region of interest" description="Disordered" evidence="2">
    <location>
        <begin position="139"/>
        <end position="223"/>
    </location>
</feature>
<gene>
    <name evidence="5" type="primary">LOC108074049</name>
</gene>
<dbReference type="Proteomes" id="UP001652661">
    <property type="component" value="Chromosome 3R"/>
</dbReference>
<dbReference type="Pfam" id="PF02944">
    <property type="entry name" value="BESS"/>
    <property type="match status" value="1"/>
</dbReference>
<keyword evidence="1" id="KW-0539">Nucleus</keyword>
<dbReference type="GeneID" id="108074049"/>
<evidence type="ECO:0000256" key="2">
    <source>
        <dbReference type="SAM" id="MobiDB-lite"/>
    </source>
</evidence>
<dbReference type="InterPro" id="IPR004210">
    <property type="entry name" value="BESS_motif"/>
</dbReference>
<dbReference type="GO" id="GO:0003677">
    <property type="term" value="F:DNA binding"/>
    <property type="evidence" value="ECO:0007669"/>
    <property type="project" value="InterPro"/>
</dbReference>
<accession>A0A6P4ICD9</accession>
<proteinExistence type="predicted"/>
<feature type="domain" description="BESS" evidence="3">
    <location>
        <begin position="261"/>
        <end position="300"/>
    </location>
</feature>
<dbReference type="AlphaFoldDB" id="A0A6P4ICD9"/>
<keyword evidence="4" id="KW-1185">Reference proteome</keyword>
<feature type="compositionally biased region" description="Basic and acidic residues" evidence="2">
    <location>
        <begin position="58"/>
        <end position="69"/>
    </location>
</feature>
<comment type="subcellular location">
    <subcellularLocation>
        <location evidence="1">Nucleus</location>
    </subcellularLocation>
</comment>
<dbReference type="PROSITE" id="PS51031">
    <property type="entry name" value="BESS"/>
    <property type="match status" value="1"/>
</dbReference>
<dbReference type="RefSeq" id="XP_017021409.1">
    <property type="nucleotide sequence ID" value="XM_017165920.3"/>
</dbReference>
<protein>
    <submittedName>
        <fullName evidence="5">Protein suppressor of variegation 3-7-like</fullName>
    </submittedName>
</protein>
<evidence type="ECO:0000259" key="3">
    <source>
        <dbReference type="PROSITE" id="PS51031"/>
    </source>
</evidence>
<evidence type="ECO:0000256" key="1">
    <source>
        <dbReference type="PROSITE-ProRule" id="PRU00371"/>
    </source>
</evidence>
<dbReference type="GO" id="GO:0005634">
    <property type="term" value="C:nucleus"/>
    <property type="evidence" value="ECO:0007669"/>
    <property type="project" value="UniProtKB-SubCell"/>
</dbReference>
<feature type="compositionally biased region" description="Basic residues" evidence="2">
    <location>
        <begin position="139"/>
        <end position="148"/>
    </location>
</feature>
<feature type="region of interest" description="Disordered" evidence="2">
    <location>
        <begin position="1"/>
        <end position="92"/>
    </location>
</feature>
<reference evidence="5" key="1">
    <citation type="submission" date="2025-08" db="UniProtKB">
        <authorList>
            <consortium name="RefSeq"/>
        </authorList>
    </citation>
    <scope>IDENTIFICATION</scope>
    <source>
        <strain evidence="5">14028-0561.14</strain>
        <tissue evidence="5">Whole fly</tissue>
    </source>
</reference>
<evidence type="ECO:0000313" key="4">
    <source>
        <dbReference type="Proteomes" id="UP001652661"/>
    </source>
</evidence>
<feature type="compositionally biased region" description="Basic residues" evidence="2">
    <location>
        <begin position="200"/>
        <end position="216"/>
    </location>
</feature>
<evidence type="ECO:0000313" key="5">
    <source>
        <dbReference type="RefSeq" id="XP_017021409.1"/>
    </source>
</evidence>
<sequence>MADWEGEQDVRNEEEQVVAERGASKSPQSETRSESESSEEEDNWSEKQKGTQGLAAKSDLELTKTKELAGVRQQPKNLINSRHEKPRKKMTTSKIAKLKAKFNWLMLDANDESRCHCLICETRLRFTVFHLRQHSVSRKHTRGLKRQKRNNDKNTAPLFSINSEAPADVEVPEPGLEMDMDSDTDKSMRSDGSMAEPPAKRSRKHILRANQKTKNKRHEERSQLDMDKICSSLDIFNRLVTKEGKGNMGQDNNTGQPSEPRHPMDLFFDSIVPTMKSLPADLAAEGKANIMQVVCNLEIKAMRRDSAKAASRVSTPAPLNPVAAPPATAAADSAAAAASFKPKPAADIDFHSKVITINEDDQIMQNNNNDLESTPNTSANGDTTVSLANTGNPQDLLDVNKPRPCRFVPLHKLMNPNLYP</sequence>
<organism evidence="4 5">
    <name type="scientific">Drosophila kikkawai</name>
    <name type="common">Fruit fly</name>
    <dbReference type="NCBI Taxonomy" id="30033"/>
    <lineage>
        <taxon>Eukaryota</taxon>
        <taxon>Metazoa</taxon>
        <taxon>Ecdysozoa</taxon>
        <taxon>Arthropoda</taxon>
        <taxon>Hexapoda</taxon>
        <taxon>Insecta</taxon>
        <taxon>Pterygota</taxon>
        <taxon>Neoptera</taxon>
        <taxon>Endopterygota</taxon>
        <taxon>Diptera</taxon>
        <taxon>Brachycera</taxon>
        <taxon>Muscomorpha</taxon>
        <taxon>Ephydroidea</taxon>
        <taxon>Drosophilidae</taxon>
        <taxon>Drosophila</taxon>
        <taxon>Sophophora</taxon>
    </lineage>
</organism>